<organism evidence="1 2">
    <name type="scientific">Vibrio tapetis subsp. tapetis</name>
    <dbReference type="NCBI Taxonomy" id="1671868"/>
    <lineage>
        <taxon>Bacteria</taxon>
        <taxon>Pseudomonadati</taxon>
        <taxon>Pseudomonadota</taxon>
        <taxon>Gammaproteobacteria</taxon>
        <taxon>Vibrionales</taxon>
        <taxon>Vibrionaceae</taxon>
        <taxon>Vibrio</taxon>
    </lineage>
</organism>
<proteinExistence type="predicted"/>
<evidence type="ECO:0000313" key="1">
    <source>
        <dbReference type="EMBL" id="SON50611.1"/>
    </source>
</evidence>
<dbReference type="AlphaFoldDB" id="A0A2N8ZFD8"/>
<evidence type="ECO:0000313" key="2">
    <source>
        <dbReference type="Proteomes" id="UP000235828"/>
    </source>
</evidence>
<dbReference type="KEGG" id="vta:A2638"/>
<keyword evidence="2" id="KW-1185">Reference proteome</keyword>
<dbReference type="EMBL" id="LT960611">
    <property type="protein sequence ID" value="SON50611.1"/>
    <property type="molecule type" value="Genomic_DNA"/>
</dbReference>
<gene>
    <name evidence="1" type="ORF">VTAP4600_A2638</name>
</gene>
<dbReference type="Proteomes" id="UP000235828">
    <property type="component" value="Chromosome A"/>
</dbReference>
<protein>
    <submittedName>
        <fullName evidence="1">Uncharacterized protein</fullName>
    </submittedName>
</protein>
<name>A0A2N8ZFD8_9VIBR</name>
<reference evidence="1 2" key="1">
    <citation type="submission" date="2017-10" db="EMBL/GenBank/DDBJ databases">
        <authorList>
            <person name="Banno H."/>
            <person name="Chua N.-H."/>
        </authorList>
    </citation>
    <scope>NUCLEOTIDE SEQUENCE [LARGE SCALE GENOMIC DNA]</scope>
    <source>
        <strain evidence="1">Vibrio tapetis CECT4600</strain>
    </source>
</reference>
<sequence length="50" mass="6082">MRLLRTGEKYNRINKLFTAFNRVQNPDNYAEKAVYFSRNYQHDDVQSQQI</sequence>
<accession>A0A2N8ZFD8</accession>